<sequence>MANNKLQLVWLRSDLRSRDNPALYQASLKGPVICVWCSFEEQWLKHNDSPNKLRFWQENLNVLKKNLEVFNIPLITKRLKRFSDTADSLLQLAKKIDCEAIWFNDEYGANEHKRDQNIKAVFDKAGIGCFSFTGDCLMTPGSVLNKEGSFFKVFTPFRKAVYQNISPSDYHPCPAPKKQEPPSLNVKSDKLPAYKPTAENILETWPAGEKNAHKILKAFIEERADGYKKNRDFPAKTGTSSLSVYLTAGVLSIRQCFEAAAKANDGELDTGCAGLACWMSELIWREFYRHILVGFPRVSMSRAFQKHTEQIPWKTDKQLLKAWQEGKTGYPIVDAAMRQLVATGWMHNRLRMICAMFFTKDLMLDWRLGEKFFMEHLIDGDLASNNGGWQWSASTGTDAAPYFRIFNPASQSAKFDPDGVFLREWLPELKNLDGKSIHTPSSGKHDLLGSNPDYPEPIIDHNLARTETLGTFKSLKK</sequence>
<comment type="similarity">
    <text evidence="7">Belongs to the DNA photolyase family.</text>
</comment>
<dbReference type="PANTHER" id="PTHR11455:SF9">
    <property type="entry name" value="CRYPTOCHROME CIRCADIAN CLOCK 5 ISOFORM X1"/>
    <property type="match status" value="1"/>
</dbReference>
<evidence type="ECO:0000256" key="7">
    <source>
        <dbReference type="RuleBase" id="RU004182"/>
    </source>
</evidence>
<organism evidence="9 10">
    <name type="scientific">Parendozoicomonas callyspongiae</name>
    <dbReference type="NCBI Taxonomy" id="2942213"/>
    <lineage>
        <taxon>Bacteria</taxon>
        <taxon>Pseudomonadati</taxon>
        <taxon>Pseudomonadota</taxon>
        <taxon>Gammaproteobacteria</taxon>
        <taxon>Oceanospirillales</taxon>
        <taxon>Endozoicomonadaceae</taxon>
        <taxon>Parendozoicomonas</taxon>
    </lineage>
</organism>
<evidence type="ECO:0000256" key="4">
    <source>
        <dbReference type="ARBA" id="ARBA00022630"/>
    </source>
</evidence>
<dbReference type="SUPFAM" id="SSF48173">
    <property type="entry name" value="Cryptochrome/photolyase FAD-binding domain"/>
    <property type="match status" value="1"/>
</dbReference>
<dbReference type="PANTHER" id="PTHR11455">
    <property type="entry name" value="CRYPTOCHROME"/>
    <property type="match status" value="1"/>
</dbReference>
<evidence type="ECO:0000256" key="3">
    <source>
        <dbReference type="ARBA" id="ARBA00005862"/>
    </source>
</evidence>
<evidence type="ECO:0000256" key="5">
    <source>
        <dbReference type="ARBA" id="ARBA00022827"/>
    </source>
</evidence>
<dbReference type="SUPFAM" id="SSF52425">
    <property type="entry name" value="Cryptochrome/photolyase, N-terminal domain"/>
    <property type="match status" value="1"/>
</dbReference>
<dbReference type="Pfam" id="PF00875">
    <property type="entry name" value="DNA_photolyase"/>
    <property type="match status" value="1"/>
</dbReference>
<dbReference type="InterPro" id="IPR006050">
    <property type="entry name" value="DNA_photolyase_N"/>
</dbReference>
<name>A0ABT0PJD3_9GAMM</name>
<keyword evidence="9" id="KW-0456">Lyase</keyword>
<dbReference type="NCBIfam" id="NF007955">
    <property type="entry name" value="PRK10674.1"/>
    <property type="match status" value="1"/>
</dbReference>
<gene>
    <name evidence="9" type="primary">phrB</name>
    <name evidence="9" type="ORF">M3P05_16380</name>
</gene>
<dbReference type="InterPro" id="IPR036155">
    <property type="entry name" value="Crypto/Photolyase_N_sf"/>
</dbReference>
<evidence type="ECO:0000256" key="6">
    <source>
        <dbReference type="ARBA" id="ARBA00022991"/>
    </source>
</evidence>
<evidence type="ECO:0000313" key="10">
    <source>
        <dbReference type="Proteomes" id="UP001203338"/>
    </source>
</evidence>
<dbReference type="PROSITE" id="PS51645">
    <property type="entry name" value="PHR_CRY_ALPHA_BETA"/>
    <property type="match status" value="1"/>
</dbReference>
<comment type="similarity">
    <text evidence="3">Belongs to the DNA photolyase class-1 family.</text>
</comment>
<dbReference type="Gene3D" id="1.25.40.80">
    <property type="match status" value="1"/>
</dbReference>
<keyword evidence="4 7" id="KW-0285">Flavoprotein</keyword>
<accession>A0ABT0PJD3</accession>
<dbReference type="InterPro" id="IPR002081">
    <property type="entry name" value="Cryptochrome/DNA_photolyase_1"/>
</dbReference>
<comment type="cofactor">
    <cofactor evidence="1">
        <name>(6R)-5,10-methylene-5,6,7,8-tetrahydrofolate</name>
        <dbReference type="ChEBI" id="CHEBI:15636"/>
    </cofactor>
</comment>
<keyword evidence="10" id="KW-1185">Reference proteome</keyword>
<dbReference type="InterPro" id="IPR014729">
    <property type="entry name" value="Rossmann-like_a/b/a_fold"/>
</dbReference>
<dbReference type="InterPro" id="IPR005101">
    <property type="entry name" value="Cryptochr/Photolyase_FAD-bd"/>
</dbReference>
<proteinExistence type="inferred from homology"/>
<dbReference type="EC" id="4.1.99.3" evidence="9"/>
<comment type="caution">
    <text evidence="9">The sequence shown here is derived from an EMBL/GenBank/DDBJ whole genome shotgun (WGS) entry which is preliminary data.</text>
</comment>
<dbReference type="Pfam" id="PF03441">
    <property type="entry name" value="FAD_binding_7"/>
    <property type="match status" value="1"/>
</dbReference>
<dbReference type="PROSITE" id="PS00394">
    <property type="entry name" value="DNA_PHOTOLYASES_1_1"/>
    <property type="match status" value="1"/>
</dbReference>
<evidence type="ECO:0000256" key="1">
    <source>
        <dbReference type="ARBA" id="ARBA00001932"/>
    </source>
</evidence>
<dbReference type="GO" id="GO:0003904">
    <property type="term" value="F:deoxyribodipyrimidine photo-lyase activity"/>
    <property type="evidence" value="ECO:0007669"/>
    <property type="project" value="UniProtKB-EC"/>
</dbReference>
<dbReference type="PRINTS" id="PR00147">
    <property type="entry name" value="DNAPHOTLYASE"/>
</dbReference>
<keyword evidence="5 7" id="KW-0274">FAD</keyword>
<dbReference type="RefSeq" id="WP_249701113.1">
    <property type="nucleotide sequence ID" value="NZ_JAMFLX010000026.1"/>
</dbReference>
<dbReference type="InterPro" id="IPR036134">
    <property type="entry name" value="Crypto/Photolyase_FAD-like_sf"/>
</dbReference>
<dbReference type="EMBL" id="JAMFLX010000026">
    <property type="protein sequence ID" value="MCL6271497.1"/>
    <property type="molecule type" value="Genomic_DNA"/>
</dbReference>
<dbReference type="Proteomes" id="UP001203338">
    <property type="component" value="Unassembled WGS sequence"/>
</dbReference>
<reference evidence="9 10" key="1">
    <citation type="submission" date="2022-05" db="EMBL/GenBank/DDBJ databases">
        <authorList>
            <person name="Park J.-S."/>
        </authorList>
    </citation>
    <scope>NUCLEOTIDE SEQUENCE [LARGE SCALE GENOMIC DNA]</scope>
    <source>
        <strain evidence="9 10">2012CJ34-2</strain>
    </source>
</reference>
<comment type="cofactor">
    <cofactor evidence="2">
        <name>FAD</name>
        <dbReference type="ChEBI" id="CHEBI:57692"/>
    </cofactor>
</comment>
<feature type="domain" description="Photolyase/cryptochrome alpha/beta" evidence="8">
    <location>
        <begin position="5"/>
        <end position="137"/>
    </location>
</feature>
<protein>
    <submittedName>
        <fullName evidence="9">Deoxyribodipyrimidine photo-lyase</fullName>
        <ecNumber evidence="9">4.1.99.3</ecNumber>
    </submittedName>
</protein>
<dbReference type="Gene3D" id="1.10.579.10">
    <property type="entry name" value="DNA Cyclobutane Dipyrimidine Photolyase, subunit A, domain 3"/>
    <property type="match status" value="1"/>
</dbReference>
<dbReference type="InterPro" id="IPR018394">
    <property type="entry name" value="DNA_photolyase_1_CS_C"/>
</dbReference>
<evidence type="ECO:0000259" key="8">
    <source>
        <dbReference type="PROSITE" id="PS51645"/>
    </source>
</evidence>
<evidence type="ECO:0000256" key="2">
    <source>
        <dbReference type="ARBA" id="ARBA00001974"/>
    </source>
</evidence>
<evidence type="ECO:0000313" key="9">
    <source>
        <dbReference type="EMBL" id="MCL6271497.1"/>
    </source>
</evidence>
<dbReference type="Gene3D" id="3.40.50.620">
    <property type="entry name" value="HUPs"/>
    <property type="match status" value="1"/>
</dbReference>
<keyword evidence="6 7" id="KW-0157">Chromophore</keyword>